<dbReference type="RefSeq" id="WP_202688187.1">
    <property type="nucleotide sequence ID" value="NZ_JAESVN010000003.1"/>
</dbReference>
<evidence type="ECO:0000313" key="10">
    <source>
        <dbReference type="EMBL" id="MBL4917313.1"/>
    </source>
</evidence>
<dbReference type="PANTHER" id="PTHR47529:SF1">
    <property type="entry name" value="PERIPLASMIC CHAPERONE PPID"/>
    <property type="match status" value="1"/>
</dbReference>
<comment type="similarity">
    <text evidence="7">Belongs to the PpiD chaperone family.</text>
</comment>
<dbReference type="EMBL" id="JAESVN010000003">
    <property type="protein sequence ID" value="MBL4917313.1"/>
    <property type="molecule type" value="Genomic_DNA"/>
</dbReference>
<evidence type="ECO:0000256" key="5">
    <source>
        <dbReference type="ARBA" id="ARBA00023136"/>
    </source>
</evidence>
<evidence type="ECO:0000313" key="11">
    <source>
        <dbReference type="Proteomes" id="UP000648908"/>
    </source>
</evidence>
<dbReference type="SUPFAM" id="SSF109998">
    <property type="entry name" value="Triger factor/SurA peptide-binding domain-like"/>
    <property type="match status" value="1"/>
</dbReference>
<evidence type="ECO:0000256" key="3">
    <source>
        <dbReference type="ARBA" id="ARBA00022692"/>
    </source>
</evidence>
<dbReference type="Pfam" id="PF13624">
    <property type="entry name" value="SurA_N_3"/>
    <property type="match status" value="1"/>
</dbReference>
<name>A0A8K0Y0N7_9RHOB</name>
<keyword evidence="3 8" id="KW-0812">Transmembrane</keyword>
<evidence type="ECO:0000256" key="7">
    <source>
        <dbReference type="ARBA" id="ARBA00038408"/>
    </source>
</evidence>
<evidence type="ECO:0000259" key="9">
    <source>
        <dbReference type="Pfam" id="PF13145"/>
    </source>
</evidence>
<feature type="transmembrane region" description="Helical" evidence="8">
    <location>
        <begin position="18"/>
        <end position="36"/>
    </location>
</feature>
<feature type="domain" description="PpiC" evidence="9">
    <location>
        <begin position="252"/>
        <end position="370"/>
    </location>
</feature>
<keyword evidence="5 8" id="KW-0472">Membrane</keyword>
<keyword evidence="2" id="KW-1003">Cell membrane</keyword>
<keyword evidence="4 8" id="KW-1133">Transmembrane helix</keyword>
<keyword evidence="11" id="KW-1185">Reference proteome</keyword>
<dbReference type="Gene3D" id="1.10.4030.10">
    <property type="entry name" value="Porin chaperone SurA, peptide-binding domain"/>
    <property type="match status" value="1"/>
</dbReference>
<reference evidence="10" key="1">
    <citation type="submission" date="2021-01" db="EMBL/GenBank/DDBJ databases">
        <title>Tabrizicola alba sp. nov. a motile alkaliphilic bacterium isolated from a soda lake.</title>
        <authorList>
            <person name="Szuroczki S."/>
            <person name="Abbaszade G."/>
            <person name="Schumann P."/>
            <person name="Toth E."/>
        </authorList>
    </citation>
    <scope>NUCLEOTIDE SEQUENCE</scope>
    <source>
        <strain evidence="10">DMG-N-6</strain>
    </source>
</reference>
<dbReference type="GO" id="GO:0005886">
    <property type="term" value="C:plasma membrane"/>
    <property type="evidence" value="ECO:0007669"/>
    <property type="project" value="UniProtKB-SubCell"/>
</dbReference>
<dbReference type="Proteomes" id="UP000648908">
    <property type="component" value="Unassembled WGS sequence"/>
</dbReference>
<dbReference type="InterPro" id="IPR000297">
    <property type="entry name" value="PPIase_PpiC"/>
</dbReference>
<dbReference type="PANTHER" id="PTHR47529">
    <property type="entry name" value="PEPTIDYL-PROLYL CIS-TRANS ISOMERASE D"/>
    <property type="match status" value="1"/>
</dbReference>
<dbReference type="GO" id="GO:0003755">
    <property type="term" value="F:peptidyl-prolyl cis-trans isomerase activity"/>
    <property type="evidence" value="ECO:0007669"/>
    <property type="project" value="InterPro"/>
</dbReference>
<evidence type="ECO:0000256" key="2">
    <source>
        <dbReference type="ARBA" id="ARBA00022475"/>
    </source>
</evidence>
<evidence type="ECO:0000256" key="4">
    <source>
        <dbReference type="ARBA" id="ARBA00022989"/>
    </source>
</evidence>
<dbReference type="Pfam" id="PF13145">
    <property type="entry name" value="Rotamase_2"/>
    <property type="match status" value="1"/>
</dbReference>
<protein>
    <submittedName>
        <fullName evidence="10">SurA N-terminal domain-containing protein</fullName>
    </submittedName>
</protein>
<gene>
    <name evidence="10" type="ORF">JL811_08770</name>
</gene>
<accession>A0A8K0Y0N7</accession>
<dbReference type="SUPFAM" id="SSF54534">
    <property type="entry name" value="FKBP-like"/>
    <property type="match status" value="1"/>
</dbReference>
<comment type="subcellular location">
    <subcellularLocation>
        <location evidence="1">Cell membrane</location>
        <topology evidence="1">Single-pass type II membrane protein</topology>
    </subcellularLocation>
</comment>
<evidence type="ECO:0000256" key="8">
    <source>
        <dbReference type="SAM" id="Phobius"/>
    </source>
</evidence>
<evidence type="ECO:0000256" key="1">
    <source>
        <dbReference type="ARBA" id="ARBA00004401"/>
    </source>
</evidence>
<dbReference type="InterPro" id="IPR052029">
    <property type="entry name" value="PpiD_chaperone"/>
</dbReference>
<dbReference type="InterPro" id="IPR027304">
    <property type="entry name" value="Trigger_fact/SurA_dom_sf"/>
</dbReference>
<keyword evidence="6" id="KW-0143">Chaperone</keyword>
<evidence type="ECO:0000256" key="6">
    <source>
        <dbReference type="ARBA" id="ARBA00023186"/>
    </source>
</evidence>
<organism evidence="10 11">
    <name type="scientific">Szabonella alba</name>
    <dbReference type="NCBI Taxonomy" id="2804194"/>
    <lineage>
        <taxon>Bacteria</taxon>
        <taxon>Pseudomonadati</taxon>
        <taxon>Pseudomonadota</taxon>
        <taxon>Alphaproteobacteria</taxon>
        <taxon>Rhodobacterales</taxon>
        <taxon>Paracoccaceae</taxon>
        <taxon>Szabonella</taxon>
    </lineage>
</organism>
<proteinExistence type="inferred from homology"/>
<comment type="caution">
    <text evidence="10">The sequence shown here is derived from an EMBL/GenBank/DDBJ whole genome shotgun (WGS) entry which is preliminary data.</text>
</comment>
<sequence>MAKQQEETRRKKGKGTSVVVWVLMAMLVLGLGGFGVTNFGGGLTAIGSVGDRDITVNDYARALQQEINALSAQTGQRITVQQAQSFGLDRQVRQQLVNTAALDNENDRIGVSAGDARVAAEITQMESFRGTGGQFDRETYRFMLERNDLTETAFETRLRDDLARALLQGAVGSGFEAPPALVSTLFAHVTERRGYSLLQLTDADLGAPIPAPTDEDLTAFHSENTERFTRPEARRITYATLLPDDLAPDMEVDEDVLRRVYDERIDEFVQPERRLVERLVYPTAEAAEAAFARLETGATFEDLVEARGVTLDDIDLGDVSLAELGPAGEAVFALTEPGVVGPFESTLGPALFRMNAILSAQEVTFDEARDDLTAEVATDSARREIDARIEDIDDRLAGGATLEDLAAEAGMTLDVIEFHDGSDARIAGYPAFREAALAAQEGDFPEVVILGDGGIVALRLDAILPPAPIPLDDIRDEVAEAWRQAQLAAALSEKAIAVKSAVETGASLGAYGIVDVTAAATRSTRPANAPQSVIATLFTMEEPGQIRVVEAEGFTALLRLDSISEGDTEGDDALAVRRMIAVQAEQALAQDAFSLFVNGLSDNAGIRFDDAAVSAVHSQFQ</sequence>
<dbReference type="AlphaFoldDB" id="A0A8K0Y0N7"/>